<proteinExistence type="inferred from homology"/>
<feature type="transmembrane region" description="Helical" evidence="10">
    <location>
        <begin position="159"/>
        <end position="177"/>
    </location>
</feature>
<dbReference type="OrthoDB" id="9791248at2"/>
<keyword evidence="5" id="KW-0813">Transport</keyword>
<evidence type="ECO:0000256" key="2">
    <source>
        <dbReference type="ARBA" id="ARBA00004651"/>
    </source>
</evidence>
<evidence type="ECO:0000256" key="9">
    <source>
        <dbReference type="ARBA" id="ARBA00023136"/>
    </source>
</evidence>
<name>A0A1I5QUE4_9SPHN</name>
<reference evidence="11 12" key="1">
    <citation type="submission" date="2016-10" db="EMBL/GenBank/DDBJ databases">
        <authorList>
            <person name="de Groot N.N."/>
        </authorList>
    </citation>
    <scope>NUCLEOTIDE SEQUENCE [LARGE SCALE GENOMIC DNA]</scope>
    <source>
        <strain evidence="11 12">CGMCC 1.9113</strain>
    </source>
</reference>
<evidence type="ECO:0000256" key="3">
    <source>
        <dbReference type="ARBA" id="ARBA00006669"/>
    </source>
</evidence>
<keyword evidence="9 10" id="KW-0472">Membrane</keyword>
<dbReference type="PANTHER" id="PTHR36122">
    <property type="entry name" value="NICOTINAMIDE RIBOSIDE TRANSPORTER PNUC"/>
    <property type="match status" value="1"/>
</dbReference>
<dbReference type="RefSeq" id="WP_093331431.1">
    <property type="nucleotide sequence ID" value="NZ_FOXP01000002.1"/>
</dbReference>
<dbReference type="GO" id="GO:0005886">
    <property type="term" value="C:plasma membrane"/>
    <property type="evidence" value="ECO:0007669"/>
    <property type="project" value="UniProtKB-SubCell"/>
</dbReference>
<evidence type="ECO:0000256" key="10">
    <source>
        <dbReference type="SAM" id="Phobius"/>
    </source>
</evidence>
<accession>A0A1I5QUE4</accession>
<keyword evidence="8 10" id="KW-1133">Transmembrane helix</keyword>
<feature type="transmembrane region" description="Helical" evidence="10">
    <location>
        <begin position="88"/>
        <end position="105"/>
    </location>
</feature>
<sequence length="191" mass="20804">MTGIEIVAALLGLACVAFGVRRSLWTYPYGVGAVLLLSAVFLDARLYSDAGLQLFFAGANLYGWWEWQRSIGATGEVVVDAMRARQRVGWAAAALAAAAAWGWVMQRHTDAAFPFADAAIAAASVAAQLMMARRWWENWVVWIAVDLAAVPLFLARGLWITAGLYAVYLVLAVWGLIDWRRARHAVGPGPL</sequence>
<evidence type="ECO:0000256" key="7">
    <source>
        <dbReference type="ARBA" id="ARBA00022692"/>
    </source>
</evidence>
<evidence type="ECO:0000313" key="11">
    <source>
        <dbReference type="EMBL" id="SFP49466.1"/>
    </source>
</evidence>
<evidence type="ECO:0000256" key="8">
    <source>
        <dbReference type="ARBA" id="ARBA00022989"/>
    </source>
</evidence>
<dbReference type="NCBIfam" id="TIGR01528">
    <property type="entry name" value="NMN_trans_PnuC"/>
    <property type="match status" value="1"/>
</dbReference>
<comment type="subcellular location">
    <subcellularLocation>
        <location evidence="2">Cell membrane</location>
        <topology evidence="2">Multi-pass membrane protein</topology>
    </subcellularLocation>
</comment>
<dbReference type="Pfam" id="PF04973">
    <property type="entry name" value="NMN_transporter"/>
    <property type="match status" value="1"/>
</dbReference>
<dbReference type="GO" id="GO:0034257">
    <property type="term" value="F:nicotinamide riboside transmembrane transporter activity"/>
    <property type="evidence" value="ECO:0007669"/>
    <property type="project" value="InterPro"/>
</dbReference>
<protein>
    <recommendedName>
        <fullName evidence="4">Nicotinamide riboside transporter PnuC</fullName>
    </recommendedName>
</protein>
<dbReference type="PANTHER" id="PTHR36122:SF2">
    <property type="entry name" value="NICOTINAMIDE RIBOSIDE TRANSPORTER PNUC"/>
    <property type="match status" value="1"/>
</dbReference>
<gene>
    <name evidence="11" type="ORF">SAMN04488241_102270</name>
</gene>
<dbReference type="InterPro" id="IPR006419">
    <property type="entry name" value="NMN_transpt_PnuC"/>
</dbReference>
<evidence type="ECO:0000256" key="6">
    <source>
        <dbReference type="ARBA" id="ARBA00022475"/>
    </source>
</evidence>
<dbReference type="EMBL" id="FOXP01000002">
    <property type="protein sequence ID" value="SFP49466.1"/>
    <property type="molecule type" value="Genomic_DNA"/>
</dbReference>
<comment type="similarity">
    <text evidence="3">Belongs to the nicotinamide ribonucleoside (NR) uptake permease (TC 4.B.1) family.</text>
</comment>
<keyword evidence="6" id="KW-1003">Cell membrane</keyword>
<organism evidence="11 12">
    <name type="scientific">Sphingomonas rubra</name>
    <dbReference type="NCBI Taxonomy" id="634430"/>
    <lineage>
        <taxon>Bacteria</taxon>
        <taxon>Pseudomonadati</taxon>
        <taxon>Pseudomonadota</taxon>
        <taxon>Alphaproteobacteria</taxon>
        <taxon>Sphingomonadales</taxon>
        <taxon>Sphingomonadaceae</taxon>
        <taxon>Sphingomonas</taxon>
    </lineage>
</organism>
<dbReference type="Proteomes" id="UP000199586">
    <property type="component" value="Unassembled WGS sequence"/>
</dbReference>
<evidence type="ECO:0000256" key="1">
    <source>
        <dbReference type="ARBA" id="ARBA00002672"/>
    </source>
</evidence>
<dbReference type="STRING" id="634430.SAMN04488241_102270"/>
<keyword evidence="7 10" id="KW-0812">Transmembrane</keyword>
<dbReference type="AlphaFoldDB" id="A0A1I5QUE4"/>
<comment type="function">
    <text evidence="1">Required for nicotinamide riboside transport across the inner membrane.</text>
</comment>
<feature type="transmembrane region" description="Helical" evidence="10">
    <location>
        <begin position="29"/>
        <end position="47"/>
    </location>
</feature>
<evidence type="ECO:0000313" key="12">
    <source>
        <dbReference type="Proteomes" id="UP000199586"/>
    </source>
</evidence>
<evidence type="ECO:0000256" key="5">
    <source>
        <dbReference type="ARBA" id="ARBA00022448"/>
    </source>
</evidence>
<evidence type="ECO:0000256" key="4">
    <source>
        <dbReference type="ARBA" id="ARBA00017522"/>
    </source>
</evidence>
<keyword evidence="12" id="KW-1185">Reference proteome</keyword>